<accession>E2BI33</accession>
<dbReference type="AlphaFoldDB" id="E2BI33"/>
<sequence length="121" mass="13945">MDRKPPSRGLGKLRAKVEIASRSGRTKASRERGEIAPQTRKETRDSPRRLENEILPGFHLEKLQGDQPTDFNSNNDIHEANKKKSYYDNNLTYFNEMPPTKVVCILLNSIRYSTQLQESLI</sequence>
<evidence type="ECO:0000313" key="2">
    <source>
        <dbReference type="EMBL" id="EFN84659.1"/>
    </source>
</evidence>
<keyword evidence="3" id="KW-1185">Reference proteome</keyword>
<dbReference type="Proteomes" id="UP000008237">
    <property type="component" value="Unassembled WGS sequence"/>
</dbReference>
<name>E2BI33_HARSA</name>
<organism evidence="3">
    <name type="scientific">Harpegnathos saltator</name>
    <name type="common">Jerdon's jumping ant</name>
    <dbReference type="NCBI Taxonomy" id="610380"/>
    <lineage>
        <taxon>Eukaryota</taxon>
        <taxon>Metazoa</taxon>
        <taxon>Ecdysozoa</taxon>
        <taxon>Arthropoda</taxon>
        <taxon>Hexapoda</taxon>
        <taxon>Insecta</taxon>
        <taxon>Pterygota</taxon>
        <taxon>Neoptera</taxon>
        <taxon>Endopterygota</taxon>
        <taxon>Hymenoptera</taxon>
        <taxon>Apocrita</taxon>
        <taxon>Aculeata</taxon>
        <taxon>Formicoidea</taxon>
        <taxon>Formicidae</taxon>
        <taxon>Ponerinae</taxon>
        <taxon>Ponerini</taxon>
        <taxon>Harpegnathos</taxon>
    </lineage>
</organism>
<feature type="region of interest" description="Disordered" evidence="1">
    <location>
        <begin position="1"/>
        <end position="48"/>
    </location>
</feature>
<evidence type="ECO:0000256" key="1">
    <source>
        <dbReference type="SAM" id="MobiDB-lite"/>
    </source>
</evidence>
<dbReference type="InParanoid" id="E2BI33"/>
<gene>
    <name evidence="2" type="ORF">EAI_03445</name>
</gene>
<proteinExistence type="predicted"/>
<reference evidence="2 3" key="1">
    <citation type="journal article" date="2010" name="Science">
        <title>Genomic comparison of the ants Camponotus floridanus and Harpegnathos saltator.</title>
        <authorList>
            <person name="Bonasio R."/>
            <person name="Zhang G."/>
            <person name="Ye C."/>
            <person name="Mutti N.S."/>
            <person name="Fang X."/>
            <person name="Qin N."/>
            <person name="Donahue G."/>
            <person name="Yang P."/>
            <person name="Li Q."/>
            <person name="Li C."/>
            <person name="Zhang P."/>
            <person name="Huang Z."/>
            <person name="Berger S.L."/>
            <person name="Reinberg D."/>
            <person name="Wang J."/>
            <person name="Liebig J."/>
        </authorList>
    </citation>
    <scope>NUCLEOTIDE SEQUENCE [LARGE SCALE GENOMIC DNA]</scope>
    <source>
        <strain evidence="2 3">R22 G/1</strain>
    </source>
</reference>
<feature type="compositionally biased region" description="Basic and acidic residues" evidence="1">
    <location>
        <begin position="28"/>
        <end position="48"/>
    </location>
</feature>
<protein>
    <submittedName>
        <fullName evidence="2">Uncharacterized protein</fullName>
    </submittedName>
</protein>
<evidence type="ECO:0000313" key="3">
    <source>
        <dbReference type="Proteomes" id="UP000008237"/>
    </source>
</evidence>
<dbReference type="EMBL" id="GL448433">
    <property type="protein sequence ID" value="EFN84659.1"/>
    <property type="molecule type" value="Genomic_DNA"/>
</dbReference>